<evidence type="ECO:0000313" key="2">
    <source>
        <dbReference type="EMBL" id="MEA5607456.1"/>
    </source>
</evidence>
<comment type="caution">
    <text evidence="2">The sequence shown here is derived from an EMBL/GenBank/DDBJ whole genome shotgun (WGS) entry which is preliminary data.</text>
</comment>
<dbReference type="Gene3D" id="2.150.10.10">
    <property type="entry name" value="Serralysin-like metalloprotease, C-terminal"/>
    <property type="match status" value="1"/>
</dbReference>
<feature type="compositionally biased region" description="Polar residues" evidence="1">
    <location>
        <begin position="165"/>
        <end position="177"/>
    </location>
</feature>
<feature type="region of interest" description="Disordered" evidence="1">
    <location>
        <begin position="30"/>
        <end position="220"/>
    </location>
</feature>
<evidence type="ECO:0000256" key="1">
    <source>
        <dbReference type="SAM" id="MobiDB-lite"/>
    </source>
</evidence>
<sequence length="407" mass="42080">MTENNIQGNGNWYYTDGQWISDEGADLSVADAFASGNPPDGYIPDTITSGISSGDSSGENPLAGAEGDSSGENPLAGAEGDSSGENPFAGGNPFTGGDGGNVSTTSEDGQYTYDYTRTEDERSLAPDDNNPFGQLIEVLGYGSNSSDTGSNPLGGGNDLAGSFPMGSSTPASSTNENVLPEAPEGLTVPYSSDNWISDLKDLESGEPGASTQSNTGGGNGNWFYGSDNTADGNGNWYFGSGNTTDGNGNWQFGDHNTANGNGNWEFGSGNTSDGNGNWQLGDNNTANGNANMPSGDGNTINGNSNMLSGNSNNVLGNTNTTNINDGSLLGNRIEASDDGKAYIGNEDWSFDIVEDLTSLETGVSGVGDDVKSFLNHPDMISTTTSKEGYSNSEFLTNENYQYDMSGM</sequence>
<feature type="compositionally biased region" description="Polar residues" evidence="1">
    <location>
        <begin position="101"/>
        <end position="115"/>
    </location>
</feature>
<evidence type="ECO:0000313" key="3">
    <source>
        <dbReference type="Proteomes" id="UP001303285"/>
    </source>
</evidence>
<proteinExistence type="predicted"/>
<keyword evidence="3" id="KW-1185">Reference proteome</keyword>
<reference evidence="2 3" key="1">
    <citation type="submission" date="2023-12" db="EMBL/GenBank/DDBJ databases">
        <title>Baltic Sea Cyanobacteria.</title>
        <authorList>
            <person name="Delbaje E."/>
            <person name="Fewer D.P."/>
            <person name="Shishido T.K."/>
        </authorList>
    </citation>
    <scope>NUCLEOTIDE SEQUENCE [LARGE SCALE GENOMIC DNA]</scope>
    <source>
        <strain evidence="2 3">UHCC 0060</strain>
    </source>
</reference>
<feature type="compositionally biased region" description="Low complexity" evidence="1">
    <location>
        <begin position="45"/>
        <end position="58"/>
    </location>
</feature>
<organism evidence="2 3">
    <name type="scientific">Nodularia spumigena UHCC 0060</name>
    <dbReference type="NCBI Taxonomy" id="3110300"/>
    <lineage>
        <taxon>Bacteria</taxon>
        <taxon>Bacillati</taxon>
        <taxon>Cyanobacteriota</taxon>
        <taxon>Cyanophyceae</taxon>
        <taxon>Nostocales</taxon>
        <taxon>Nodulariaceae</taxon>
        <taxon>Nodularia</taxon>
    </lineage>
</organism>
<dbReference type="RefSeq" id="WP_323244245.1">
    <property type="nucleotide sequence ID" value="NZ_JAYGHK010000010.1"/>
</dbReference>
<feature type="compositionally biased region" description="Basic and acidic residues" evidence="1">
    <location>
        <begin position="116"/>
        <end position="125"/>
    </location>
</feature>
<feature type="compositionally biased region" description="Polar residues" evidence="1">
    <location>
        <begin position="142"/>
        <end position="151"/>
    </location>
</feature>
<accession>A0ABU5UME8</accession>
<protein>
    <submittedName>
        <fullName evidence="2">Uncharacterized protein</fullName>
    </submittedName>
</protein>
<dbReference type="SUPFAM" id="SSF101967">
    <property type="entry name" value="Adhesin YadA, collagen-binding domain"/>
    <property type="match status" value="1"/>
</dbReference>
<gene>
    <name evidence="2" type="ORF">VB695_05070</name>
</gene>
<dbReference type="EMBL" id="JAYGHK010000010">
    <property type="protein sequence ID" value="MEA5607456.1"/>
    <property type="molecule type" value="Genomic_DNA"/>
</dbReference>
<name>A0ABU5UME8_NODSP</name>
<dbReference type="InterPro" id="IPR011049">
    <property type="entry name" value="Serralysin-like_metalloprot_C"/>
</dbReference>
<dbReference type="Proteomes" id="UP001303285">
    <property type="component" value="Unassembled WGS sequence"/>
</dbReference>